<dbReference type="GO" id="GO:0000122">
    <property type="term" value="P:negative regulation of transcription by RNA polymerase II"/>
    <property type="evidence" value="ECO:0007669"/>
    <property type="project" value="TreeGrafter"/>
</dbReference>
<evidence type="ECO:0000313" key="5">
    <source>
        <dbReference type="Proteomes" id="UP001205998"/>
    </source>
</evidence>
<comment type="caution">
    <text evidence="4">The sequence shown here is derived from an EMBL/GenBank/DDBJ whole genome shotgun (WGS) entry which is preliminary data.</text>
</comment>
<dbReference type="GO" id="GO:0016874">
    <property type="term" value="F:ligase activity"/>
    <property type="evidence" value="ECO:0007669"/>
    <property type="project" value="UniProtKB-KW"/>
</dbReference>
<dbReference type="SUPFAM" id="SSF54160">
    <property type="entry name" value="Chromo domain-like"/>
    <property type="match status" value="1"/>
</dbReference>
<reference evidence="4" key="1">
    <citation type="submission" date="2018-07" db="EMBL/GenBank/DDBJ databases">
        <title>Comparative genomics of catfishes provides insights into carnivory and benthic adaptation.</title>
        <authorList>
            <person name="Zhang Y."/>
            <person name="Wang D."/>
            <person name="Peng Z."/>
            <person name="Zheng S."/>
            <person name="Shao F."/>
            <person name="Tao W."/>
        </authorList>
    </citation>
    <scope>NUCLEOTIDE SEQUENCE</scope>
    <source>
        <strain evidence="4">Chongqing</strain>
    </source>
</reference>
<dbReference type="InterPro" id="IPR043531">
    <property type="entry name" value="CBX4"/>
</dbReference>
<feature type="compositionally biased region" description="Polar residues" evidence="2">
    <location>
        <begin position="201"/>
        <end position="215"/>
    </location>
</feature>
<dbReference type="GO" id="GO:0016925">
    <property type="term" value="P:protein sumoylation"/>
    <property type="evidence" value="ECO:0007669"/>
    <property type="project" value="TreeGrafter"/>
</dbReference>
<dbReference type="Proteomes" id="UP001205998">
    <property type="component" value="Unassembled WGS sequence"/>
</dbReference>
<feature type="compositionally biased region" description="Low complexity" evidence="2">
    <location>
        <begin position="311"/>
        <end position="328"/>
    </location>
</feature>
<proteinExistence type="predicted"/>
<dbReference type="Gene3D" id="2.40.50.40">
    <property type="match status" value="1"/>
</dbReference>
<feature type="region of interest" description="Disordered" evidence="2">
    <location>
        <begin position="306"/>
        <end position="328"/>
    </location>
</feature>
<dbReference type="InterPro" id="IPR000953">
    <property type="entry name" value="Chromo/chromo_shadow_dom"/>
</dbReference>
<dbReference type="InterPro" id="IPR033773">
    <property type="entry name" value="CBX7_C"/>
</dbReference>
<sequence length="362" mass="40818">MELPAAGEQVFAVESIEKRRIRKGRFEYLVKWSGWSPKEHEEQQMGYRKRGPKPKHFVTQVSSFAWRSSALSALHDASQDNRIRANDLMPMDRFHLDSRRQDSYKNMDDILINRKNEKKQHQYQPEPKQAQEPHSARSVELEKELDGGKDESKLSKESMRNVNGVNRKLKIVENKNKNGRIVIVMSKYLENRKHADGGVEHNQTSESGTIFTNGTVEKPEHQNGVHKRRHSEPSGDGVDAKRFLSCRSISAPNASSSQSQSNGSNLNGHHNMTESVESCQDEPIDLSFTGSQKKINSKMDCGINSCSNPVETETPSSPSSPSTPESSSSFTPFLGNIIITDVTANCLTVRFKEYVPVYKKNN</sequence>
<protein>
    <submittedName>
        <fullName evidence="4">E3 SUMO-protein ligase CBX4</fullName>
    </submittedName>
</protein>
<comment type="subcellular location">
    <subcellularLocation>
        <location evidence="1">Nucleus</location>
    </subcellularLocation>
</comment>
<dbReference type="Pfam" id="PF00385">
    <property type="entry name" value="Chromo"/>
    <property type="match status" value="1"/>
</dbReference>
<dbReference type="InterPro" id="IPR023780">
    <property type="entry name" value="Chromo_domain"/>
</dbReference>
<evidence type="ECO:0000256" key="1">
    <source>
        <dbReference type="ARBA" id="ARBA00004123"/>
    </source>
</evidence>
<dbReference type="PANTHER" id="PTHR46727">
    <property type="entry name" value="E3 SUMO-PROTEIN LIGASE CBX4"/>
    <property type="match status" value="1"/>
</dbReference>
<dbReference type="GO" id="GO:0035102">
    <property type="term" value="C:PRC1 complex"/>
    <property type="evidence" value="ECO:0007669"/>
    <property type="project" value="TreeGrafter"/>
</dbReference>
<keyword evidence="5" id="KW-1185">Reference proteome</keyword>
<dbReference type="GO" id="GO:0032183">
    <property type="term" value="F:SUMO binding"/>
    <property type="evidence" value="ECO:0007669"/>
    <property type="project" value="TreeGrafter"/>
</dbReference>
<evidence type="ECO:0000259" key="3">
    <source>
        <dbReference type="PROSITE" id="PS50013"/>
    </source>
</evidence>
<name>A0AAD5ADG6_SILAS</name>
<keyword evidence="4" id="KW-0436">Ligase</keyword>
<accession>A0AAD5ADG6</accession>
<dbReference type="PROSITE" id="PS50013">
    <property type="entry name" value="CHROMO_2"/>
    <property type="match status" value="1"/>
</dbReference>
<dbReference type="AlphaFoldDB" id="A0AAD5ADG6"/>
<dbReference type="InterPro" id="IPR016197">
    <property type="entry name" value="Chromo-like_dom_sf"/>
</dbReference>
<feature type="compositionally biased region" description="Low complexity" evidence="2">
    <location>
        <begin position="251"/>
        <end position="270"/>
    </location>
</feature>
<dbReference type="EMBL" id="MU562415">
    <property type="protein sequence ID" value="KAI5613764.1"/>
    <property type="molecule type" value="Genomic_DNA"/>
</dbReference>
<dbReference type="Pfam" id="PF17218">
    <property type="entry name" value="CBX7_C"/>
    <property type="match status" value="1"/>
</dbReference>
<feature type="domain" description="Chromo" evidence="3">
    <location>
        <begin position="11"/>
        <end position="40"/>
    </location>
</feature>
<evidence type="ECO:0000313" key="4">
    <source>
        <dbReference type="EMBL" id="KAI5613764.1"/>
    </source>
</evidence>
<dbReference type="SMART" id="SM00298">
    <property type="entry name" value="CHROMO"/>
    <property type="match status" value="1"/>
</dbReference>
<organism evidence="4 5">
    <name type="scientific">Silurus asotus</name>
    <name type="common">Amur catfish</name>
    <name type="synonym">Parasilurus asotus</name>
    <dbReference type="NCBI Taxonomy" id="30991"/>
    <lineage>
        <taxon>Eukaryota</taxon>
        <taxon>Metazoa</taxon>
        <taxon>Chordata</taxon>
        <taxon>Craniata</taxon>
        <taxon>Vertebrata</taxon>
        <taxon>Euteleostomi</taxon>
        <taxon>Actinopterygii</taxon>
        <taxon>Neopterygii</taxon>
        <taxon>Teleostei</taxon>
        <taxon>Ostariophysi</taxon>
        <taxon>Siluriformes</taxon>
        <taxon>Siluridae</taxon>
        <taxon>Silurus</taxon>
    </lineage>
</organism>
<dbReference type="GO" id="GO:0061665">
    <property type="term" value="F:SUMO ligase activity"/>
    <property type="evidence" value="ECO:0007669"/>
    <property type="project" value="TreeGrafter"/>
</dbReference>
<feature type="region of interest" description="Disordered" evidence="2">
    <location>
        <begin position="251"/>
        <end position="280"/>
    </location>
</feature>
<feature type="region of interest" description="Disordered" evidence="2">
    <location>
        <begin position="115"/>
        <end position="161"/>
    </location>
</feature>
<dbReference type="PANTHER" id="PTHR46727:SF1">
    <property type="entry name" value="E3 SUMO-PROTEIN LIGASE CBX4"/>
    <property type="match status" value="1"/>
</dbReference>
<feature type="region of interest" description="Disordered" evidence="2">
    <location>
        <begin position="196"/>
        <end position="239"/>
    </location>
</feature>
<gene>
    <name evidence="4" type="ORF">C0J50_4168</name>
</gene>
<feature type="compositionally biased region" description="Basic and acidic residues" evidence="2">
    <location>
        <begin position="129"/>
        <end position="159"/>
    </location>
</feature>
<evidence type="ECO:0000256" key="2">
    <source>
        <dbReference type="SAM" id="MobiDB-lite"/>
    </source>
</evidence>